<protein>
    <submittedName>
        <fullName evidence="2">Formylglycine-generating enzyme family protein</fullName>
    </submittedName>
</protein>
<dbReference type="PANTHER" id="PTHR23150:SF19">
    <property type="entry name" value="FORMYLGLYCINE-GENERATING ENZYME"/>
    <property type="match status" value="1"/>
</dbReference>
<dbReference type="RefSeq" id="WP_111277762.1">
    <property type="nucleotide sequence ID" value="NZ_QFYS01000010.1"/>
</dbReference>
<name>A0A328B6U8_9CAUL</name>
<dbReference type="AlphaFoldDB" id="A0A328B6U8"/>
<organism evidence="2 3">
    <name type="scientific">Phenylobacterium kunshanense</name>
    <dbReference type="NCBI Taxonomy" id="1445034"/>
    <lineage>
        <taxon>Bacteria</taxon>
        <taxon>Pseudomonadati</taxon>
        <taxon>Pseudomonadota</taxon>
        <taxon>Alphaproteobacteria</taxon>
        <taxon>Caulobacterales</taxon>
        <taxon>Caulobacteraceae</taxon>
        <taxon>Phenylobacterium</taxon>
    </lineage>
</organism>
<dbReference type="InterPro" id="IPR042095">
    <property type="entry name" value="SUMF_sf"/>
</dbReference>
<dbReference type="OrthoDB" id="9768004at2"/>
<dbReference type="InterPro" id="IPR005532">
    <property type="entry name" value="SUMF_dom"/>
</dbReference>
<reference evidence="2 3" key="1">
    <citation type="submission" date="2018-05" db="EMBL/GenBank/DDBJ databases">
        <authorList>
            <person name="Lanie J.A."/>
            <person name="Ng W.-L."/>
            <person name="Kazmierczak K.M."/>
            <person name="Andrzejewski T.M."/>
            <person name="Davidsen T.M."/>
            <person name="Wayne K.J."/>
            <person name="Tettelin H."/>
            <person name="Glass J.I."/>
            <person name="Rusch D."/>
            <person name="Podicherti R."/>
            <person name="Tsui H.-C.T."/>
            <person name="Winkler M.E."/>
        </authorList>
    </citation>
    <scope>NUCLEOTIDE SEQUENCE [LARGE SCALE GENOMIC DNA]</scope>
    <source>
        <strain evidence="2 3">BUT-10</strain>
    </source>
</reference>
<dbReference type="InterPro" id="IPR051043">
    <property type="entry name" value="Sulfatase_Mod_Factor_Kinase"/>
</dbReference>
<dbReference type="GO" id="GO:0120147">
    <property type="term" value="F:formylglycine-generating oxidase activity"/>
    <property type="evidence" value="ECO:0007669"/>
    <property type="project" value="TreeGrafter"/>
</dbReference>
<dbReference type="PANTHER" id="PTHR23150">
    <property type="entry name" value="SULFATASE MODIFYING FACTOR 1, 2"/>
    <property type="match status" value="1"/>
</dbReference>
<keyword evidence="3" id="KW-1185">Reference proteome</keyword>
<dbReference type="InterPro" id="IPR016187">
    <property type="entry name" value="CTDL_fold"/>
</dbReference>
<comment type="caution">
    <text evidence="2">The sequence shown here is derived from an EMBL/GenBank/DDBJ whole genome shotgun (WGS) entry which is preliminary data.</text>
</comment>
<dbReference type="EMBL" id="QFYS01000010">
    <property type="protein sequence ID" value="RAK62813.1"/>
    <property type="molecule type" value="Genomic_DNA"/>
</dbReference>
<dbReference type="PROSITE" id="PS51257">
    <property type="entry name" value="PROKAR_LIPOPROTEIN"/>
    <property type="match status" value="1"/>
</dbReference>
<evidence type="ECO:0000259" key="1">
    <source>
        <dbReference type="Pfam" id="PF03781"/>
    </source>
</evidence>
<dbReference type="Gene3D" id="3.90.1580.10">
    <property type="entry name" value="paralog of FGE (formylglycine-generating enzyme)"/>
    <property type="match status" value="1"/>
</dbReference>
<evidence type="ECO:0000313" key="3">
    <source>
        <dbReference type="Proteomes" id="UP000249524"/>
    </source>
</evidence>
<dbReference type="Pfam" id="PF03781">
    <property type="entry name" value="FGE-sulfatase"/>
    <property type="match status" value="1"/>
</dbReference>
<accession>A0A328B6U8</accession>
<proteinExistence type="predicted"/>
<dbReference type="Proteomes" id="UP000249524">
    <property type="component" value="Unassembled WGS sequence"/>
</dbReference>
<gene>
    <name evidence="2" type="ORF">DJ019_18330</name>
</gene>
<feature type="domain" description="Sulfatase-modifying factor enzyme-like" evidence="1">
    <location>
        <begin position="47"/>
        <end position="338"/>
    </location>
</feature>
<dbReference type="SUPFAM" id="SSF56436">
    <property type="entry name" value="C-type lectin-like"/>
    <property type="match status" value="1"/>
</dbReference>
<sequence length="343" mass="37005">MRSFVPVIVAALALAGCRQDPVAEARKAGQPCLANLATPQPAPATGGMVRIAGGEFLQGAAPARGEEGPPRKTRVGTFWIDRTEVTNDQFARFVAATGYVTLAERPLDPKRYPGLSGDQLKPSAIVFVGASNPNEGPGRWWQVIQGADWRHPQGPGSSIEGKGAWPVVNIAYDDALAYARWLGRDLPTEAEWEYAARGGLKDAAYTWGNAPLDMKTPQANVWQGPFPSVDSGADGYKATTAPVGCFPANGYGLRDMAGNVWEWTKDWYAPGLDPSEVVDPVGPTEREAYLPSDPSEKRRVIKGGSFLCADNFCFRYRPPAREAGPTDTGSDHVGFRTVLREKT</sequence>
<evidence type="ECO:0000313" key="2">
    <source>
        <dbReference type="EMBL" id="RAK62813.1"/>
    </source>
</evidence>